<dbReference type="SUPFAM" id="SSF47090">
    <property type="entry name" value="PGBD-like"/>
    <property type="match status" value="1"/>
</dbReference>
<dbReference type="AlphaFoldDB" id="A0AAW9QVM0"/>
<dbReference type="RefSeq" id="WP_332864141.1">
    <property type="nucleotide sequence ID" value="NZ_JBAFSM010000009.1"/>
</dbReference>
<protein>
    <submittedName>
        <fullName evidence="3">M15 family metallopeptidase</fullName>
    </submittedName>
</protein>
<dbReference type="EMBL" id="JBAFSM010000009">
    <property type="protein sequence ID" value="MEG3436679.1"/>
    <property type="molecule type" value="Genomic_DNA"/>
</dbReference>
<evidence type="ECO:0000313" key="3">
    <source>
        <dbReference type="EMBL" id="MEG3436679.1"/>
    </source>
</evidence>
<dbReference type="Proteomes" id="UP001328733">
    <property type="component" value="Unassembled WGS sequence"/>
</dbReference>
<dbReference type="InterPro" id="IPR036366">
    <property type="entry name" value="PGBDSf"/>
</dbReference>
<dbReference type="InterPro" id="IPR009045">
    <property type="entry name" value="Zn_M74/Hedgehog-like"/>
</dbReference>
<feature type="domain" description="Peptidase M15C" evidence="2">
    <location>
        <begin position="188"/>
        <end position="253"/>
    </location>
</feature>
<dbReference type="InterPro" id="IPR036365">
    <property type="entry name" value="PGBD-like_sf"/>
</dbReference>
<dbReference type="Pfam" id="PF13539">
    <property type="entry name" value="Peptidase_M15_4"/>
    <property type="match status" value="1"/>
</dbReference>
<dbReference type="SUPFAM" id="SSF55166">
    <property type="entry name" value="Hedgehog/DD-peptidase"/>
    <property type="match status" value="1"/>
</dbReference>
<evidence type="ECO:0000313" key="4">
    <source>
        <dbReference type="Proteomes" id="UP001328733"/>
    </source>
</evidence>
<proteinExistence type="predicted"/>
<dbReference type="InterPro" id="IPR039561">
    <property type="entry name" value="Peptidase_M15C"/>
</dbReference>
<sequence length="271" mass="29940">MALPVLKRGATGEAVERWQQFLIGHGFPDLVADGKFGKATEDASKTYQASKGLLADGVIGGKTYAKALEDGFDGVQYDADFPPKPAFPAVVSLSERQQLFGKFDYVSDPTPNNPERVKILGGWVNENILEVELVDFQNIAGAPGNGKMQFHRLAAPQLQALWKAWKSKDLLKFILTFDGSFVPRFIRGSRTVLSNHAFGSAFDINYEWNKLSHTPALVGAKGSVRLLVPIANEYGFYWGGHFNSRKDGMHFEVARILSDEELQTLANKYGI</sequence>
<keyword evidence="4" id="KW-1185">Reference proteome</keyword>
<gene>
    <name evidence="3" type="ORF">V0288_06060</name>
</gene>
<dbReference type="Pfam" id="PF01471">
    <property type="entry name" value="PG_binding_1"/>
    <property type="match status" value="1"/>
</dbReference>
<dbReference type="InterPro" id="IPR002477">
    <property type="entry name" value="Peptidoglycan-bd-like"/>
</dbReference>
<dbReference type="GO" id="GO:0008233">
    <property type="term" value="F:peptidase activity"/>
    <property type="evidence" value="ECO:0007669"/>
    <property type="project" value="InterPro"/>
</dbReference>
<evidence type="ECO:0000259" key="2">
    <source>
        <dbReference type="Pfam" id="PF13539"/>
    </source>
</evidence>
<evidence type="ECO:0000259" key="1">
    <source>
        <dbReference type="Pfam" id="PF01471"/>
    </source>
</evidence>
<dbReference type="Gene3D" id="1.10.101.10">
    <property type="entry name" value="PGBD-like superfamily/PGBD"/>
    <property type="match status" value="1"/>
</dbReference>
<feature type="domain" description="Peptidoglycan binding-like" evidence="1">
    <location>
        <begin position="11"/>
        <end position="66"/>
    </location>
</feature>
<name>A0AAW9QVM0_9CHRO</name>
<accession>A0AAW9QVM0</accession>
<reference evidence="3 4" key="1">
    <citation type="submission" date="2024-01" db="EMBL/GenBank/DDBJ databases">
        <title>Genomic insights into the taxonomy and metabolism of the cyanobacterium Pannus brasiliensis CCIBt3594.</title>
        <authorList>
            <person name="Machado M."/>
            <person name="Botero N.B."/>
            <person name="Andreote A.P.D."/>
            <person name="Feitosa A.M.T."/>
            <person name="Popin R."/>
            <person name="Sivonen K."/>
            <person name="Fiore M.F."/>
        </authorList>
    </citation>
    <scope>NUCLEOTIDE SEQUENCE [LARGE SCALE GENOMIC DNA]</scope>
    <source>
        <strain evidence="3 4">CCIBt3594</strain>
    </source>
</reference>
<comment type="caution">
    <text evidence="3">The sequence shown here is derived from an EMBL/GenBank/DDBJ whole genome shotgun (WGS) entry which is preliminary data.</text>
</comment>
<dbReference type="Gene3D" id="3.30.1380.10">
    <property type="match status" value="1"/>
</dbReference>
<organism evidence="3 4">
    <name type="scientific">Pannus brasiliensis CCIBt3594</name>
    <dbReference type="NCBI Taxonomy" id="1427578"/>
    <lineage>
        <taxon>Bacteria</taxon>
        <taxon>Bacillati</taxon>
        <taxon>Cyanobacteriota</taxon>
        <taxon>Cyanophyceae</taxon>
        <taxon>Oscillatoriophycideae</taxon>
        <taxon>Chroococcales</taxon>
        <taxon>Microcystaceae</taxon>
        <taxon>Pannus</taxon>
    </lineage>
</organism>